<dbReference type="RefSeq" id="XP_040656528.1">
    <property type="nucleotide sequence ID" value="XM_040801495.1"/>
</dbReference>
<feature type="compositionally biased region" description="Low complexity" evidence="1">
    <location>
        <begin position="29"/>
        <end position="38"/>
    </location>
</feature>
<proteinExistence type="predicted"/>
<dbReference type="GeneID" id="63716826"/>
<dbReference type="Proteomes" id="UP000076580">
    <property type="component" value="Chromosome 02"/>
</dbReference>
<evidence type="ECO:0000313" key="4">
    <source>
        <dbReference type="Proteomes" id="UP000076580"/>
    </source>
</evidence>
<dbReference type="STRING" id="98403.A0A151GJB2"/>
<name>A0A151GJB2_DRECN</name>
<sequence>MLFSRIVTLVALGFANLSLAESEGDSELETGSLTTETGSHMHSPPLETPPPETTPAGTPPAGTTPATTPPAESPSATDSETAVQTATRTCGFRQDPCPTDQACKPNFARCWIPSRCTGKCVYRNRYRQCGSSNPRAPRCVRPNYECRTDPRTPSGSSICLPKKLATCGGITGKKCPRGLFCYDDPSDNCNPASGGADCPGVCV</sequence>
<gene>
    <name evidence="3" type="ORF">DCS_04183</name>
</gene>
<evidence type="ECO:0000256" key="2">
    <source>
        <dbReference type="SAM" id="SignalP"/>
    </source>
</evidence>
<feature type="region of interest" description="Disordered" evidence="1">
    <location>
        <begin position="21"/>
        <end position="85"/>
    </location>
</feature>
<organism evidence="3 4">
    <name type="scientific">Drechmeria coniospora</name>
    <name type="common">Nematophagous fungus</name>
    <name type="synonym">Meria coniospora</name>
    <dbReference type="NCBI Taxonomy" id="98403"/>
    <lineage>
        <taxon>Eukaryota</taxon>
        <taxon>Fungi</taxon>
        <taxon>Dikarya</taxon>
        <taxon>Ascomycota</taxon>
        <taxon>Pezizomycotina</taxon>
        <taxon>Sordariomycetes</taxon>
        <taxon>Hypocreomycetidae</taxon>
        <taxon>Hypocreales</taxon>
        <taxon>Ophiocordycipitaceae</taxon>
        <taxon>Drechmeria</taxon>
    </lineage>
</organism>
<feature type="chain" id="PRO_5007580630" evidence="2">
    <location>
        <begin position="21"/>
        <end position="203"/>
    </location>
</feature>
<keyword evidence="4" id="KW-1185">Reference proteome</keyword>
<feature type="signal peptide" evidence="2">
    <location>
        <begin position="1"/>
        <end position="20"/>
    </location>
</feature>
<dbReference type="AlphaFoldDB" id="A0A151GJB2"/>
<dbReference type="EMBL" id="LAYC01000002">
    <property type="protein sequence ID" value="KYK57176.1"/>
    <property type="molecule type" value="Genomic_DNA"/>
</dbReference>
<evidence type="ECO:0000256" key="1">
    <source>
        <dbReference type="SAM" id="MobiDB-lite"/>
    </source>
</evidence>
<keyword evidence="2" id="KW-0732">Signal</keyword>
<feature type="compositionally biased region" description="Low complexity" evidence="1">
    <location>
        <begin position="54"/>
        <end position="66"/>
    </location>
</feature>
<dbReference type="InParanoid" id="A0A151GJB2"/>
<evidence type="ECO:0000313" key="3">
    <source>
        <dbReference type="EMBL" id="KYK57176.1"/>
    </source>
</evidence>
<comment type="caution">
    <text evidence="3">The sequence shown here is derived from an EMBL/GenBank/DDBJ whole genome shotgun (WGS) entry which is preliminary data.</text>
</comment>
<protein>
    <submittedName>
        <fullName evidence="3">Uncharacterized protein</fullName>
    </submittedName>
</protein>
<reference evidence="3 4" key="1">
    <citation type="journal article" date="2016" name="Sci. Rep.">
        <title>Insights into Adaptations to a Near-Obligate Nematode Endoparasitic Lifestyle from the Finished Genome of Drechmeria coniospora.</title>
        <authorList>
            <person name="Zhang L."/>
            <person name="Zhou Z."/>
            <person name="Guo Q."/>
            <person name="Fokkens L."/>
            <person name="Miskei M."/>
            <person name="Pocsi I."/>
            <person name="Zhang W."/>
            <person name="Chen M."/>
            <person name="Wang L."/>
            <person name="Sun Y."/>
            <person name="Donzelli B.G."/>
            <person name="Gibson D.M."/>
            <person name="Nelson D.R."/>
            <person name="Luo J.G."/>
            <person name="Rep M."/>
            <person name="Liu H."/>
            <person name="Yang S."/>
            <person name="Wang J."/>
            <person name="Krasnoff S.B."/>
            <person name="Xu Y."/>
            <person name="Molnar I."/>
            <person name="Lin M."/>
        </authorList>
    </citation>
    <scope>NUCLEOTIDE SEQUENCE [LARGE SCALE GENOMIC DNA]</scope>
    <source>
        <strain evidence="3 4">ARSEF 6962</strain>
    </source>
</reference>
<accession>A0A151GJB2</accession>